<dbReference type="AlphaFoldDB" id="A0A4R7K868"/>
<evidence type="ECO:0000256" key="1">
    <source>
        <dbReference type="PROSITE-ProRule" id="PRU00169"/>
    </source>
</evidence>
<protein>
    <submittedName>
        <fullName evidence="3">Response regulator receiver domain-containing protein</fullName>
    </submittedName>
</protein>
<reference evidence="3 4" key="1">
    <citation type="submission" date="2019-03" db="EMBL/GenBank/DDBJ databases">
        <title>Genomic Encyclopedia of Archaeal and Bacterial Type Strains, Phase II (KMG-II): from individual species to whole genera.</title>
        <authorList>
            <person name="Goeker M."/>
        </authorList>
    </citation>
    <scope>NUCLEOTIDE SEQUENCE [LARGE SCALE GENOMIC DNA]</scope>
    <source>
        <strain evidence="3 4">DSM 25233</strain>
    </source>
</reference>
<organism evidence="3 4">
    <name type="scientific">Maribacter spongiicola</name>
    <dbReference type="NCBI Taxonomy" id="1206753"/>
    <lineage>
        <taxon>Bacteria</taxon>
        <taxon>Pseudomonadati</taxon>
        <taxon>Bacteroidota</taxon>
        <taxon>Flavobacteriia</taxon>
        <taxon>Flavobacteriales</taxon>
        <taxon>Flavobacteriaceae</taxon>
        <taxon>Maribacter</taxon>
    </lineage>
</organism>
<dbReference type="Pfam" id="PF00072">
    <property type="entry name" value="Response_reg"/>
    <property type="match status" value="1"/>
</dbReference>
<evidence type="ECO:0000313" key="3">
    <source>
        <dbReference type="EMBL" id="TDT47507.1"/>
    </source>
</evidence>
<dbReference type="OrthoDB" id="673128at2"/>
<evidence type="ECO:0000259" key="2">
    <source>
        <dbReference type="PROSITE" id="PS50110"/>
    </source>
</evidence>
<dbReference type="GO" id="GO:0000160">
    <property type="term" value="P:phosphorelay signal transduction system"/>
    <property type="evidence" value="ECO:0007669"/>
    <property type="project" value="InterPro"/>
</dbReference>
<dbReference type="InterPro" id="IPR011006">
    <property type="entry name" value="CheY-like_superfamily"/>
</dbReference>
<feature type="modified residue" description="4-aspartylphosphate" evidence="1">
    <location>
        <position position="54"/>
    </location>
</feature>
<keyword evidence="4" id="KW-1185">Reference proteome</keyword>
<feature type="domain" description="Response regulatory" evidence="2">
    <location>
        <begin position="3"/>
        <end position="122"/>
    </location>
</feature>
<proteinExistence type="predicted"/>
<dbReference type="PANTHER" id="PTHR43228:SF1">
    <property type="entry name" value="TWO-COMPONENT RESPONSE REGULATOR ARR22"/>
    <property type="match status" value="1"/>
</dbReference>
<dbReference type="PANTHER" id="PTHR43228">
    <property type="entry name" value="TWO-COMPONENT RESPONSE REGULATOR"/>
    <property type="match status" value="1"/>
</dbReference>
<sequence length="128" mass="14706">MIRILMIEDDEVTNFIAKTNLERFGYKNISIALNGQLGLDYLKTNISPDIILLDINMPVLDGWDFLDKSKELNLAPETPVVITTSSFRTDDKLKADSYPNIIEYMEKPINFQYLNTILAKVKLKSYDI</sequence>
<gene>
    <name evidence="3" type="ORF">CLV90_1583</name>
</gene>
<dbReference type="InterPro" id="IPR052048">
    <property type="entry name" value="ST_Response_Regulator"/>
</dbReference>
<dbReference type="EMBL" id="SOAY01000010">
    <property type="protein sequence ID" value="TDT47507.1"/>
    <property type="molecule type" value="Genomic_DNA"/>
</dbReference>
<dbReference type="SUPFAM" id="SSF52172">
    <property type="entry name" value="CheY-like"/>
    <property type="match status" value="1"/>
</dbReference>
<dbReference type="SMART" id="SM00448">
    <property type="entry name" value="REC"/>
    <property type="match status" value="1"/>
</dbReference>
<keyword evidence="1" id="KW-0597">Phosphoprotein</keyword>
<dbReference type="RefSeq" id="WP_133686885.1">
    <property type="nucleotide sequence ID" value="NZ_SOAY01000010.1"/>
</dbReference>
<evidence type="ECO:0000313" key="4">
    <source>
        <dbReference type="Proteomes" id="UP000294749"/>
    </source>
</evidence>
<comment type="caution">
    <text evidence="3">The sequence shown here is derived from an EMBL/GenBank/DDBJ whole genome shotgun (WGS) entry which is preliminary data.</text>
</comment>
<dbReference type="Gene3D" id="3.40.50.2300">
    <property type="match status" value="1"/>
</dbReference>
<dbReference type="InterPro" id="IPR001789">
    <property type="entry name" value="Sig_transdc_resp-reg_receiver"/>
</dbReference>
<dbReference type="Proteomes" id="UP000294749">
    <property type="component" value="Unassembled WGS sequence"/>
</dbReference>
<name>A0A4R7K868_9FLAO</name>
<accession>A0A4R7K868</accession>
<dbReference type="PROSITE" id="PS50110">
    <property type="entry name" value="RESPONSE_REGULATORY"/>
    <property type="match status" value="1"/>
</dbReference>